<keyword evidence="1" id="KW-0472">Membrane</keyword>
<sequence length="209" mass="22913">MDGIVILGIIVAGALIIGATKQDVSGMSDSEVSAENIRRGVREGWYTAVLTRVNGQAAVRLTGKTTNGWNTGGTMKRLLFIVLLAVATGCACKRNTVAGSISKEEHNHSNIERVIDSIYIEHQVMVETKGDTVYVRNDSIVHHYHNETVHDTVTSATTDTIYKPVIPDGYVKPDEWDVFWEKSGKLAWIILLLTIAAGIVAIVIKLKKR</sequence>
<keyword evidence="1" id="KW-1133">Transmembrane helix</keyword>
<keyword evidence="2" id="KW-0732">Signal</keyword>
<gene>
    <name evidence="3" type="ORF">CYNAS_LOCUS22711</name>
</gene>
<dbReference type="Proteomes" id="UP001176961">
    <property type="component" value="Unassembled WGS sequence"/>
</dbReference>
<feature type="chain" id="PRO_5041353242" evidence="2">
    <location>
        <begin position="27"/>
        <end position="209"/>
    </location>
</feature>
<dbReference type="AlphaFoldDB" id="A0AA36MIL2"/>
<dbReference type="EMBL" id="CATQJL010000365">
    <property type="protein sequence ID" value="CAJ0610728.1"/>
    <property type="molecule type" value="Genomic_DNA"/>
</dbReference>
<accession>A0AA36MIL2</accession>
<evidence type="ECO:0000256" key="1">
    <source>
        <dbReference type="SAM" id="Phobius"/>
    </source>
</evidence>
<organism evidence="3 4">
    <name type="scientific">Cylicocyclus nassatus</name>
    <name type="common">Nematode worm</name>
    <dbReference type="NCBI Taxonomy" id="53992"/>
    <lineage>
        <taxon>Eukaryota</taxon>
        <taxon>Metazoa</taxon>
        <taxon>Ecdysozoa</taxon>
        <taxon>Nematoda</taxon>
        <taxon>Chromadorea</taxon>
        <taxon>Rhabditida</taxon>
        <taxon>Rhabditina</taxon>
        <taxon>Rhabditomorpha</taxon>
        <taxon>Strongyloidea</taxon>
        <taxon>Strongylidae</taxon>
        <taxon>Cylicocyclus</taxon>
    </lineage>
</organism>
<evidence type="ECO:0000313" key="3">
    <source>
        <dbReference type="EMBL" id="CAJ0610728.1"/>
    </source>
</evidence>
<evidence type="ECO:0000256" key="2">
    <source>
        <dbReference type="SAM" id="SignalP"/>
    </source>
</evidence>
<reference evidence="3" key="1">
    <citation type="submission" date="2023-07" db="EMBL/GenBank/DDBJ databases">
        <authorList>
            <consortium name="CYATHOMIX"/>
        </authorList>
    </citation>
    <scope>NUCLEOTIDE SEQUENCE</scope>
    <source>
        <strain evidence="3">N/A</strain>
    </source>
</reference>
<comment type="caution">
    <text evidence="3">The sequence shown here is derived from an EMBL/GenBank/DDBJ whole genome shotgun (WGS) entry which is preliminary data.</text>
</comment>
<evidence type="ECO:0000313" key="4">
    <source>
        <dbReference type="Proteomes" id="UP001176961"/>
    </source>
</evidence>
<keyword evidence="4" id="KW-1185">Reference proteome</keyword>
<keyword evidence="1" id="KW-0812">Transmembrane</keyword>
<protein>
    <submittedName>
        <fullName evidence="3">Uncharacterized protein</fullName>
    </submittedName>
</protein>
<feature type="transmembrane region" description="Helical" evidence="1">
    <location>
        <begin position="186"/>
        <end position="204"/>
    </location>
</feature>
<name>A0AA36MIL2_CYLNA</name>
<proteinExistence type="predicted"/>
<feature type="signal peptide" evidence="2">
    <location>
        <begin position="1"/>
        <end position="26"/>
    </location>
</feature>